<evidence type="ECO:0000256" key="7">
    <source>
        <dbReference type="SAM" id="SignalP"/>
    </source>
</evidence>
<dbReference type="PANTHER" id="PTHR24269">
    <property type="entry name" value="KREMEN PROTEIN"/>
    <property type="match status" value="1"/>
</dbReference>
<dbReference type="OrthoDB" id="431034at2759"/>
<evidence type="ECO:0000313" key="9">
    <source>
        <dbReference type="EMBL" id="PAA54299.1"/>
    </source>
</evidence>
<dbReference type="InterPro" id="IPR051836">
    <property type="entry name" value="Kremen_rcpt"/>
</dbReference>
<evidence type="ECO:0000256" key="2">
    <source>
        <dbReference type="ARBA" id="ARBA00022692"/>
    </source>
</evidence>
<evidence type="ECO:0000313" key="10">
    <source>
        <dbReference type="Proteomes" id="UP000215902"/>
    </source>
</evidence>
<sequence>MASLNWPVLMVVLMLLNFFCFESGEACKFVKRIFQSKKHKSEYKGCYVDKADKHDLKYHAHSSNEMTLKMCNDLCKEVGAKFYGAQGGTECFCDDTFGSYGKQVDDYCDRACMGFLSESKITSALTKSEFCGGDKMNSVYEVK</sequence>
<feature type="signal peptide" evidence="7">
    <location>
        <begin position="1"/>
        <end position="26"/>
    </location>
</feature>
<dbReference type="PROSITE" id="PS51212">
    <property type="entry name" value="WSC"/>
    <property type="match status" value="1"/>
</dbReference>
<feature type="chain" id="PRO_5012062930" description="WSC domain-containing protein" evidence="7">
    <location>
        <begin position="27"/>
        <end position="143"/>
    </location>
</feature>
<keyword evidence="4" id="KW-1133">Transmembrane helix</keyword>
<feature type="domain" description="WSC" evidence="8">
    <location>
        <begin position="40"/>
        <end position="143"/>
    </location>
</feature>
<gene>
    <name evidence="9" type="ORF">BOX15_Mlig015498g1</name>
</gene>
<dbReference type="EMBL" id="NIVC01002934">
    <property type="protein sequence ID" value="PAA54299.1"/>
    <property type="molecule type" value="Genomic_DNA"/>
</dbReference>
<proteinExistence type="predicted"/>
<dbReference type="Proteomes" id="UP000215902">
    <property type="component" value="Unassembled WGS sequence"/>
</dbReference>
<dbReference type="PANTHER" id="PTHR24269:SF16">
    <property type="entry name" value="PROTEIN SLG1"/>
    <property type="match status" value="1"/>
</dbReference>
<keyword evidence="6" id="KW-0325">Glycoprotein</keyword>
<keyword evidence="2" id="KW-0812">Transmembrane</keyword>
<evidence type="ECO:0000256" key="4">
    <source>
        <dbReference type="ARBA" id="ARBA00022989"/>
    </source>
</evidence>
<name>A0A267E0B6_9PLAT</name>
<evidence type="ECO:0000256" key="6">
    <source>
        <dbReference type="ARBA" id="ARBA00023180"/>
    </source>
</evidence>
<dbReference type="STRING" id="282301.A0A267E0B6"/>
<comment type="caution">
    <text evidence="9">The sequence shown here is derived from an EMBL/GenBank/DDBJ whole genome shotgun (WGS) entry which is preliminary data.</text>
</comment>
<accession>A0A267E0B6</accession>
<dbReference type="InterPro" id="IPR002889">
    <property type="entry name" value="WSC_carb-bd"/>
</dbReference>
<evidence type="ECO:0000256" key="1">
    <source>
        <dbReference type="ARBA" id="ARBA00004167"/>
    </source>
</evidence>
<evidence type="ECO:0000259" key="8">
    <source>
        <dbReference type="PROSITE" id="PS51212"/>
    </source>
</evidence>
<keyword evidence="10" id="KW-1185">Reference proteome</keyword>
<reference evidence="9 10" key="1">
    <citation type="submission" date="2017-06" db="EMBL/GenBank/DDBJ databases">
        <title>A platform for efficient transgenesis in Macrostomum lignano, a flatworm model organism for stem cell research.</title>
        <authorList>
            <person name="Berezikov E."/>
        </authorList>
    </citation>
    <scope>NUCLEOTIDE SEQUENCE [LARGE SCALE GENOMIC DNA]</scope>
    <source>
        <strain evidence="9">DV1</strain>
        <tissue evidence="9">Whole organism</tissue>
    </source>
</reference>
<dbReference type="Pfam" id="PF01822">
    <property type="entry name" value="WSC"/>
    <property type="match status" value="1"/>
</dbReference>
<evidence type="ECO:0000256" key="3">
    <source>
        <dbReference type="ARBA" id="ARBA00022729"/>
    </source>
</evidence>
<dbReference type="AlphaFoldDB" id="A0A267E0B6"/>
<organism evidence="9 10">
    <name type="scientific">Macrostomum lignano</name>
    <dbReference type="NCBI Taxonomy" id="282301"/>
    <lineage>
        <taxon>Eukaryota</taxon>
        <taxon>Metazoa</taxon>
        <taxon>Spiralia</taxon>
        <taxon>Lophotrochozoa</taxon>
        <taxon>Platyhelminthes</taxon>
        <taxon>Rhabditophora</taxon>
        <taxon>Macrostomorpha</taxon>
        <taxon>Macrostomida</taxon>
        <taxon>Macrostomidae</taxon>
        <taxon>Macrostomum</taxon>
    </lineage>
</organism>
<protein>
    <recommendedName>
        <fullName evidence="8">WSC domain-containing protein</fullName>
    </recommendedName>
</protein>
<dbReference type="SMART" id="SM00321">
    <property type="entry name" value="WSC"/>
    <property type="match status" value="1"/>
</dbReference>
<keyword evidence="3 7" id="KW-0732">Signal</keyword>
<dbReference type="GO" id="GO:0005886">
    <property type="term" value="C:plasma membrane"/>
    <property type="evidence" value="ECO:0007669"/>
    <property type="project" value="TreeGrafter"/>
</dbReference>
<evidence type="ECO:0000256" key="5">
    <source>
        <dbReference type="ARBA" id="ARBA00023136"/>
    </source>
</evidence>
<comment type="subcellular location">
    <subcellularLocation>
        <location evidence="1">Membrane</location>
        <topology evidence="1">Single-pass membrane protein</topology>
    </subcellularLocation>
</comment>
<keyword evidence="5" id="KW-0472">Membrane</keyword>